<dbReference type="InterPro" id="IPR037523">
    <property type="entry name" value="VOC_core"/>
</dbReference>
<keyword evidence="3" id="KW-1185">Reference proteome</keyword>
<organism evidence="2 3">
    <name type="scientific">Dermacoccus profundi</name>
    <dbReference type="NCBI Taxonomy" id="322602"/>
    <lineage>
        <taxon>Bacteria</taxon>
        <taxon>Bacillati</taxon>
        <taxon>Actinomycetota</taxon>
        <taxon>Actinomycetes</taxon>
        <taxon>Micrococcales</taxon>
        <taxon>Dermacoccaceae</taxon>
        <taxon>Dermacoccus</taxon>
    </lineage>
</organism>
<dbReference type="RefSeq" id="WP_182434801.1">
    <property type="nucleotide sequence ID" value="NZ_BAAANW010000014.1"/>
</dbReference>
<dbReference type="Proteomes" id="UP001500350">
    <property type="component" value="Unassembled WGS sequence"/>
</dbReference>
<name>A0ABN2D786_9MICO</name>
<dbReference type="Gene3D" id="3.10.180.10">
    <property type="entry name" value="2,3-Dihydroxybiphenyl 1,2-Dioxygenase, domain 1"/>
    <property type="match status" value="1"/>
</dbReference>
<reference evidence="2 3" key="1">
    <citation type="journal article" date="2019" name="Int. J. Syst. Evol. Microbiol.">
        <title>The Global Catalogue of Microorganisms (GCM) 10K type strain sequencing project: providing services to taxonomists for standard genome sequencing and annotation.</title>
        <authorList>
            <consortium name="The Broad Institute Genomics Platform"/>
            <consortium name="The Broad Institute Genome Sequencing Center for Infectious Disease"/>
            <person name="Wu L."/>
            <person name="Ma J."/>
        </authorList>
    </citation>
    <scope>NUCLEOTIDE SEQUENCE [LARGE SCALE GENOMIC DNA]</scope>
    <source>
        <strain evidence="2 3">JCM 14589</strain>
    </source>
</reference>
<dbReference type="InterPro" id="IPR029068">
    <property type="entry name" value="Glyas_Bleomycin-R_OHBP_Dase"/>
</dbReference>
<proteinExistence type="predicted"/>
<evidence type="ECO:0000259" key="1">
    <source>
        <dbReference type="PROSITE" id="PS51819"/>
    </source>
</evidence>
<protein>
    <recommendedName>
        <fullName evidence="1">VOC domain-containing protein</fullName>
    </recommendedName>
</protein>
<sequence>MSAEPSLVPELAVTDCDVSVRFWRDLLAFEVLYDRPEEGFAYLALGDAHLMLDQADIGRTWRTAPFDPPLGRGINFQISVPDVADQLKQLREANWPLFMEPEDKWYRIGPNEEAGVRQFLTGVIVEDHRQPGPRGLPVGADDEQVQHRVVPDSRAGHASVPSPQRGYLAFVNPRNIVHRRFQVRHRAGRPVRDGIAGGAGAGAGAVA</sequence>
<accession>A0ABN2D786</accession>
<dbReference type="Pfam" id="PF00903">
    <property type="entry name" value="Glyoxalase"/>
    <property type="match status" value="1"/>
</dbReference>
<dbReference type="SUPFAM" id="SSF54593">
    <property type="entry name" value="Glyoxalase/Bleomycin resistance protein/Dihydroxybiphenyl dioxygenase"/>
    <property type="match status" value="1"/>
</dbReference>
<dbReference type="EMBL" id="BAAANW010000014">
    <property type="protein sequence ID" value="GAA1571833.1"/>
    <property type="molecule type" value="Genomic_DNA"/>
</dbReference>
<feature type="domain" description="VOC" evidence="1">
    <location>
        <begin position="4"/>
        <end position="141"/>
    </location>
</feature>
<evidence type="ECO:0000313" key="2">
    <source>
        <dbReference type="EMBL" id="GAA1571833.1"/>
    </source>
</evidence>
<dbReference type="PROSITE" id="PS51819">
    <property type="entry name" value="VOC"/>
    <property type="match status" value="1"/>
</dbReference>
<comment type="caution">
    <text evidence="2">The sequence shown here is derived from an EMBL/GenBank/DDBJ whole genome shotgun (WGS) entry which is preliminary data.</text>
</comment>
<gene>
    <name evidence="2" type="ORF">GCM10009763_19550</name>
</gene>
<evidence type="ECO:0000313" key="3">
    <source>
        <dbReference type="Proteomes" id="UP001500350"/>
    </source>
</evidence>
<dbReference type="InterPro" id="IPR004360">
    <property type="entry name" value="Glyas_Fos-R_dOase_dom"/>
</dbReference>